<proteinExistence type="predicted"/>
<sequence length="148" mass="17687">MGSSWHNAKFYMKVAPISVLLTAFIALVVYVMWSIHLFNPVPLRIHMNCSQFLGPEGRQHLEEYKRNRTTLTQKIDLQMSKCWSIRKRRYLPTEVPDTMEVHHHMYFLRIVSKNYDFLEEVMTMMYSPLHFYCFVIDSSATEKFEELV</sequence>
<keyword evidence="1" id="KW-0472">Membrane</keyword>
<name>A0AAN8II00_TRICO</name>
<organism evidence="2 3">
    <name type="scientific">Trichostrongylus colubriformis</name>
    <name type="common">Black scour worm</name>
    <dbReference type="NCBI Taxonomy" id="6319"/>
    <lineage>
        <taxon>Eukaryota</taxon>
        <taxon>Metazoa</taxon>
        <taxon>Ecdysozoa</taxon>
        <taxon>Nematoda</taxon>
        <taxon>Chromadorea</taxon>
        <taxon>Rhabditida</taxon>
        <taxon>Rhabditina</taxon>
        <taxon>Rhabditomorpha</taxon>
        <taxon>Strongyloidea</taxon>
        <taxon>Trichostrongylidae</taxon>
        <taxon>Trichostrongylus</taxon>
    </lineage>
</organism>
<evidence type="ECO:0000313" key="3">
    <source>
        <dbReference type="Proteomes" id="UP001331761"/>
    </source>
</evidence>
<keyword evidence="1" id="KW-1133">Transmembrane helix</keyword>
<evidence type="ECO:0000313" key="2">
    <source>
        <dbReference type="EMBL" id="KAK5974251.1"/>
    </source>
</evidence>
<gene>
    <name evidence="2" type="ORF">GCK32_017761</name>
</gene>
<dbReference type="PANTHER" id="PTHR46671:SF8">
    <property type="entry name" value="CORE-2_I-BRANCHING ENZYME"/>
    <property type="match status" value="1"/>
</dbReference>
<dbReference type="EMBL" id="WIXE01014480">
    <property type="protein sequence ID" value="KAK5974251.1"/>
    <property type="molecule type" value="Genomic_DNA"/>
</dbReference>
<evidence type="ECO:0000256" key="1">
    <source>
        <dbReference type="SAM" id="Phobius"/>
    </source>
</evidence>
<keyword evidence="3" id="KW-1185">Reference proteome</keyword>
<dbReference type="Proteomes" id="UP001331761">
    <property type="component" value="Unassembled WGS sequence"/>
</dbReference>
<dbReference type="AlphaFoldDB" id="A0AAN8II00"/>
<keyword evidence="1" id="KW-0812">Transmembrane</keyword>
<feature type="transmembrane region" description="Helical" evidence="1">
    <location>
        <begin position="14"/>
        <end position="38"/>
    </location>
</feature>
<reference evidence="2 3" key="1">
    <citation type="submission" date="2019-10" db="EMBL/GenBank/DDBJ databases">
        <title>Assembly and Annotation for the nematode Trichostrongylus colubriformis.</title>
        <authorList>
            <person name="Martin J."/>
        </authorList>
    </citation>
    <scope>NUCLEOTIDE SEQUENCE [LARGE SCALE GENOMIC DNA]</scope>
    <source>
        <strain evidence="2">G859</strain>
        <tissue evidence="2">Whole worm</tissue>
    </source>
</reference>
<dbReference type="PANTHER" id="PTHR46671">
    <property type="entry name" value="PROTEIN CBG11221"/>
    <property type="match status" value="1"/>
</dbReference>
<comment type="caution">
    <text evidence="2">The sequence shown here is derived from an EMBL/GenBank/DDBJ whole genome shotgun (WGS) entry which is preliminary data.</text>
</comment>
<feature type="non-terminal residue" evidence="2">
    <location>
        <position position="148"/>
    </location>
</feature>
<protein>
    <submittedName>
        <fullName evidence="2">Uncharacterized protein</fullName>
    </submittedName>
</protein>
<accession>A0AAN8II00</accession>